<protein>
    <submittedName>
        <fullName evidence="1">Uncharacterized protein</fullName>
    </submittedName>
</protein>
<evidence type="ECO:0000313" key="1">
    <source>
        <dbReference type="EnsemblPlants" id="OBART02G20320.1"/>
    </source>
</evidence>
<dbReference type="PaxDb" id="65489-OBART02G20320.1"/>
<organism evidence="1">
    <name type="scientific">Oryza barthii</name>
    <dbReference type="NCBI Taxonomy" id="65489"/>
    <lineage>
        <taxon>Eukaryota</taxon>
        <taxon>Viridiplantae</taxon>
        <taxon>Streptophyta</taxon>
        <taxon>Embryophyta</taxon>
        <taxon>Tracheophyta</taxon>
        <taxon>Spermatophyta</taxon>
        <taxon>Magnoliopsida</taxon>
        <taxon>Liliopsida</taxon>
        <taxon>Poales</taxon>
        <taxon>Poaceae</taxon>
        <taxon>BOP clade</taxon>
        <taxon>Oryzoideae</taxon>
        <taxon>Oryzeae</taxon>
        <taxon>Oryzinae</taxon>
        <taxon>Oryza</taxon>
    </lineage>
</organism>
<keyword evidence="2" id="KW-1185">Reference proteome</keyword>
<dbReference type="EnsemblPlants" id="OBART02G20320.1">
    <property type="protein sequence ID" value="OBART02G20320.1"/>
    <property type="gene ID" value="OBART02G20320"/>
</dbReference>
<name>A0A0D3F6B5_9ORYZ</name>
<evidence type="ECO:0000313" key="2">
    <source>
        <dbReference type="Proteomes" id="UP000026960"/>
    </source>
</evidence>
<sequence length="83" mass="8301">MAVAGLLALGRPGEPPRAVVAVTARSAPQWPDLMGWQLAAGTATMAGMAKATGGASCAGQQWLTAAGMAMAAGMATMGWIRSR</sequence>
<dbReference type="HOGENOM" id="CLU_2546189_0_0_1"/>
<proteinExistence type="predicted"/>
<dbReference type="Proteomes" id="UP000026960">
    <property type="component" value="Chromosome 2"/>
</dbReference>
<reference evidence="1" key="1">
    <citation type="journal article" date="2009" name="Rice">
        <title>De Novo Next Generation Sequencing of Plant Genomes.</title>
        <authorList>
            <person name="Rounsley S."/>
            <person name="Marri P.R."/>
            <person name="Yu Y."/>
            <person name="He R."/>
            <person name="Sisneros N."/>
            <person name="Goicoechea J.L."/>
            <person name="Lee S.J."/>
            <person name="Angelova A."/>
            <person name="Kudrna D."/>
            <person name="Luo M."/>
            <person name="Affourtit J."/>
            <person name="Desany B."/>
            <person name="Knight J."/>
            <person name="Niazi F."/>
            <person name="Egholm M."/>
            <person name="Wing R.A."/>
        </authorList>
    </citation>
    <scope>NUCLEOTIDE SEQUENCE [LARGE SCALE GENOMIC DNA]</scope>
    <source>
        <strain evidence="1">cv. IRGC 105608</strain>
    </source>
</reference>
<accession>A0A0D3F6B5</accession>
<reference evidence="1" key="2">
    <citation type="submission" date="2015-03" db="UniProtKB">
        <authorList>
            <consortium name="EnsemblPlants"/>
        </authorList>
    </citation>
    <scope>IDENTIFICATION</scope>
</reference>
<dbReference type="Gramene" id="OBART02G20320.1">
    <property type="protein sequence ID" value="OBART02G20320.1"/>
    <property type="gene ID" value="OBART02G20320"/>
</dbReference>
<dbReference type="AlphaFoldDB" id="A0A0D3F6B5"/>